<dbReference type="GO" id="GO:0005739">
    <property type="term" value="C:mitochondrion"/>
    <property type="evidence" value="ECO:0007669"/>
    <property type="project" value="UniProtKB-SubCell"/>
</dbReference>
<dbReference type="SUPFAM" id="SSF52980">
    <property type="entry name" value="Restriction endonuclease-like"/>
    <property type="match status" value="1"/>
</dbReference>
<keyword evidence="2" id="KW-0496">Mitochondrion</keyword>
<sequence length="255" mass="28499">MLVPELLRNWSALRRLPRPSLALQHRRLYTSRSVFTRDVEESSTATPPSTVNGLLYPDPPTTAHHDLPSFLEHAERMGMTDKTPTFIGTHFEYTAIASLSDYGFHLRRIGGQSDLGIDLIGTWAVPSSPQRPLRVLVQCKASPKSGPGHIRELEGAFNGAPAGWRGSNVLAFLVTNRRATQGTMEALRRSRWPMGYISCTRLGHIEQIVWNRRAEDEGLHEMGIGLRHSLGQDEEQLVLTFKGKHLPFPFGEEAS</sequence>
<comment type="caution">
    <text evidence="3">The sequence shown here is derived from an EMBL/GenBank/DDBJ whole genome shotgun (WGS) entry which is preliminary data.</text>
</comment>
<dbReference type="PANTHER" id="PTHR28133:SF1">
    <property type="entry name" value="REQUIRED FOR RESPIRATORY GROWTH PROTEIN 7, MITOCHONDRIAL"/>
    <property type="match status" value="1"/>
</dbReference>
<evidence type="ECO:0008006" key="5">
    <source>
        <dbReference type="Google" id="ProtNLM"/>
    </source>
</evidence>
<gene>
    <name evidence="3" type="ORF">QBC47DRAFT_195617</name>
</gene>
<protein>
    <recommendedName>
        <fullName evidence="5">Required for respiratory growth protein 7, mitochondrial</fullName>
    </recommendedName>
</protein>
<dbReference type="Proteomes" id="UP001239445">
    <property type="component" value="Unassembled WGS sequence"/>
</dbReference>
<dbReference type="InterPro" id="IPR011335">
    <property type="entry name" value="Restrct_endonuc-II-like"/>
</dbReference>
<dbReference type="InterPro" id="IPR018828">
    <property type="entry name" value="RRG7"/>
</dbReference>
<dbReference type="EMBL" id="MU839833">
    <property type="protein sequence ID" value="KAK1755760.1"/>
    <property type="molecule type" value="Genomic_DNA"/>
</dbReference>
<comment type="subcellular location">
    <subcellularLocation>
        <location evidence="1">Mitochondrion</location>
    </subcellularLocation>
</comment>
<evidence type="ECO:0000256" key="2">
    <source>
        <dbReference type="ARBA" id="ARBA00023128"/>
    </source>
</evidence>
<name>A0AAJ0FC26_9PEZI</name>
<evidence type="ECO:0000256" key="1">
    <source>
        <dbReference type="ARBA" id="ARBA00004173"/>
    </source>
</evidence>
<dbReference type="AlphaFoldDB" id="A0AAJ0FC26"/>
<evidence type="ECO:0000313" key="4">
    <source>
        <dbReference type="Proteomes" id="UP001239445"/>
    </source>
</evidence>
<evidence type="ECO:0000313" key="3">
    <source>
        <dbReference type="EMBL" id="KAK1755760.1"/>
    </source>
</evidence>
<organism evidence="3 4">
    <name type="scientific">Echria macrotheca</name>
    <dbReference type="NCBI Taxonomy" id="438768"/>
    <lineage>
        <taxon>Eukaryota</taxon>
        <taxon>Fungi</taxon>
        <taxon>Dikarya</taxon>
        <taxon>Ascomycota</taxon>
        <taxon>Pezizomycotina</taxon>
        <taxon>Sordariomycetes</taxon>
        <taxon>Sordariomycetidae</taxon>
        <taxon>Sordariales</taxon>
        <taxon>Schizotheciaceae</taxon>
        <taxon>Echria</taxon>
    </lineage>
</organism>
<dbReference type="Pfam" id="PF10356">
    <property type="entry name" value="RRG7"/>
    <property type="match status" value="2"/>
</dbReference>
<accession>A0AAJ0FC26</accession>
<dbReference type="GO" id="GO:0006302">
    <property type="term" value="P:double-strand break repair"/>
    <property type="evidence" value="ECO:0007669"/>
    <property type="project" value="UniProtKB-ARBA"/>
</dbReference>
<dbReference type="PANTHER" id="PTHR28133">
    <property type="entry name" value="REQUIRED FOR RESPIRATORY GROWTH PROTEIN 7, MITOCHONDRIAL"/>
    <property type="match status" value="1"/>
</dbReference>
<keyword evidence="4" id="KW-1185">Reference proteome</keyword>
<reference evidence="3" key="1">
    <citation type="submission" date="2023-06" db="EMBL/GenBank/DDBJ databases">
        <title>Genome-scale phylogeny and comparative genomics of the fungal order Sordariales.</title>
        <authorList>
            <consortium name="Lawrence Berkeley National Laboratory"/>
            <person name="Hensen N."/>
            <person name="Bonometti L."/>
            <person name="Westerberg I."/>
            <person name="Brannstrom I.O."/>
            <person name="Guillou S."/>
            <person name="Cros-Aarteil S."/>
            <person name="Calhoun S."/>
            <person name="Haridas S."/>
            <person name="Kuo A."/>
            <person name="Mondo S."/>
            <person name="Pangilinan J."/>
            <person name="Riley R."/>
            <person name="Labutti K."/>
            <person name="Andreopoulos B."/>
            <person name="Lipzen A."/>
            <person name="Chen C."/>
            <person name="Yanf M."/>
            <person name="Daum C."/>
            <person name="Ng V."/>
            <person name="Clum A."/>
            <person name="Steindorff A."/>
            <person name="Ohm R."/>
            <person name="Martin F."/>
            <person name="Silar P."/>
            <person name="Natvig D."/>
            <person name="Lalanne C."/>
            <person name="Gautier V."/>
            <person name="Ament-Velasquez S.L."/>
            <person name="Kruys A."/>
            <person name="Hutchinson M.I."/>
            <person name="Powell A.J."/>
            <person name="Barry K."/>
            <person name="Miller A.N."/>
            <person name="Grigoriev I.V."/>
            <person name="Debuchy R."/>
            <person name="Gladieux P."/>
            <person name="Thoren M.H."/>
            <person name="Johannesson H."/>
        </authorList>
    </citation>
    <scope>NUCLEOTIDE SEQUENCE</scope>
    <source>
        <strain evidence="3">PSN4</strain>
    </source>
</reference>
<proteinExistence type="predicted"/>